<evidence type="ECO:0008006" key="4">
    <source>
        <dbReference type="Google" id="ProtNLM"/>
    </source>
</evidence>
<dbReference type="InterPro" id="IPR038696">
    <property type="entry name" value="IalB_sf"/>
</dbReference>
<gene>
    <name evidence="2" type="ORF">TSA1_15110</name>
</gene>
<reference evidence="2 3" key="1">
    <citation type="submission" date="2015-06" db="EMBL/GenBank/DDBJ databases">
        <title>Comparative genome analysis of nirS-carrying Bradyrhizobium sp. strains.</title>
        <authorList>
            <person name="Ishii S."/>
            <person name="Jang J."/>
            <person name="Nishizawa T."/>
            <person name="Senoo K."/>
        </authorList>
    </citation>
    <scope>NUCLEOTIDE SEQUENCE [LARGE SCALE GENOMIC DNA]</scope>
    <source>
        <strain evidence="2 3">TSA1</strain>
    </source>
</reference>
<dbReference type="Proteomes" id="UP000228930">
    <property type="component" value="Unassembled WGS sequence"/>
</dbReference>
<dbReference type="EMBL" id="LFJC01000003">
    <property type="protein sequence ID" value="PIT01953.1"/>
    <property type="molecule type" value="Genomic_DNA"/>
</dbReference>
<feature type="signal peptide" evidence="1">
    <location>
        <begin position="1"/>
        <end position="22"/>
    </location>
</feature>
<comment type="caution">
    <text evidence="2">The sequence shown here is derived from an EMBL/GenBank/DDBJ whole genome shotgun (WGS) entry which is preliminary data.</text>
</comment>
<dbReference type="InterPro" id="IPR010642">
    <property type="entry name" value="Invasion_prot_B"/>
</dbReference>
<evidence type="ECO:0000256" key="1">
    <source>
        <dbReference type="SAM" id="SignalP"/>
    </source>
</evidence>
<dbReference type="RefSeq" id="WP_100177144.1">
    <property type="nucleotide sequence ID" value="NZ_LFJC01000003.1"/>
</dbReference>
<dbReference type="AlphaFoldDB" id="A0A2M6UBI5"/>
<keyword evidence="3" id="KW-1185">Reference proteome</keyword>
<accession>A0A2M6UBI5</accession>
<sequence length="168" mass="18244">MTMSRALIALALISAPMTSALAQTPQRTTASYDDWTVRCEVNDTTKTCEMAQAMQIKGQAQPVTQIAIGRQSSKDPMKIVFQVPINVWLPTGAKLVADDKDPGIVGVYRRCLPGACIADIEIKDDVIKKLRGLTDNGKLQFKDAALQDIAIPVSFKGFGQAYDAMTKP</sequence>
<organism evidence="2 3">
    <name type="scientific">Bradyrhizobium nitroreducens</name>
    <dbReference type="NCBI Taxonomy" id="709803"/>
    <lineage>
        <taxon>Bacteria</taxon>
        <taxon>Pseudomonadati</taxon>
        <taxon>Pseudomonadota</taxon>
        <taxon>Alphaproteobacteria</taxon>
        <taxon>Hyphomicrobiales</taxon>
        <taxon>Nitrobacteraceae</taxon>
        <taxon>Bradyrhizobium</taxon>
    </lineage>
</organism>
<keyword evidence="1" id="KW-0732">Signal</keyword>
<dbReference type="Pfam" id="PF06776">
    <property type="entry name" value="IalB"/>
    <property type="match status" value="1"/>
</dbReference>
<protein>
    <recommendedName>
        <fullName evidence="4">Invasion protein</fullName>
    </recommendedName>
</protein>
<feature type="chain" id="PRO_5014960693" description="Invasion protein" evidence="1">
    <location>
        <begin position="23"/>
        <end position="168"/>
    </location>
</feature>
<evidence type="ECO:0000313" key="2">
    <source>
        <dbReference type="EMBL" id="PIT01953.1"/>
    </source>
</evidence>
<name>A0A2M6UBI5_9BRAD</name>
<evidence type="ECO:0000313" key="3">
    <source>
        <dbReference type="Proteomes" id="UP000228930"/>
    </source>
</evidence>
<proteinExistence type="predicted"/>
<dbReference type="Gene3D" id="2.60.40.1880">
    <property type="entry name" value="Invasion associated locus B (IalB) protein"/>
    <property type="match status" value="1"/>
</dbReference>